<sequence length="456" mass="49876">MKRPAYLAVHPASHHPVQSESVDLRTIADFGAACEAIAMPLQTNRTQVNGSRLFSTWEITRYLIPVDPVHLRRVLRQNPDLPQGKSRGEAGSKWFSLQEVRQLKAFFASTGTKARAYLPYRPPGLPPCSAVLANSTAESGKTTTCAHLAMAAAQDGYRVLAIDLDARGGLTRLMGAETGEEWQTVLPLVGRHYVEHLQMLNRLRLERGETPVPIEAGLERALGLRPSDLAQPTRWPGVDVIAAGPDLSAADLRIAGWRLQARTWKFWTSLASALTQDSLSDRYDLILFDTPPALGHLSMAGMAAAQALLVPLRARPQDLAETGRFMTMLGSAFGTVEEDEALAARAIGGDPARFSWEAVRAVLTRHDPARESTAAEAAQAALGSLLWSDRLPDSPFVTQTRAIYDTDYRETNRETYAAAREGVDAIYAAFKRLMVDSWQRAETVEPDTMSGAPHDG</sequence>
<dbReference type="STRING" id="1227549.SAMN05444007_11636"/>
<dbReference type="InterPro" id="IPR025669">
    <property type="entry name" value="AAA_dom"/>
</dbReference>
<dbReference type="RefSeq" id="WP_092371242.1">
    <property type="nucleotide sequence ID" value="NZ_BMGV01000015.1"/>
</dbReference>
<evidence type="ECO:0000313" key="2">
    <source>
        <dbReference type="EMBL" id="SEK06536.1"/>
    </source>
</evidence>
<dbReference type="CDD" id="cd02042">
    <property type="entry name" value="ParAB_family"/>
    <property type="match status" value="1"/>
</dbReference>
<organism evidence="2 3">
    <name type="scientific">Cribrihabitans marinus</name>
    <dbReference type="NCBI Taxonomy" id="1227549"/>
    <lineage>
        <taxon>Bacteria</taxon>
        <taxon>Pseudomonadati</taxon>
        <taxon>Pseudomonadota</taxon>
        <taxon>Alphaproteobacteria</taxon>
        <taxon>Rhodobacterales</taxon>
        <taxon>Paracoccaceae</taxon>
        <taxon>Cribrihabitans</taxon>
    </lineage>
</organism>
<dbReference type="Proteomes" id="UP000199379">
    <property type="component" value="Unassembled WGS sequence"/>
</dbReference>
<dbReference type="Pfam" id="PF13614">
    <property type="entry name" value="AAA_31"/>
    <property type="match status" value="1"/>
</dbReference>
<accession>A0A1H7DXS8</accession>
<protein>
    <submittedName>
        <fullName evidence="2">Chromosome partitioning protein</fullName>
    </submittedName>
</protein>
<dbReference type="PANTHER" id="PTHR13696:SF52">
    <property type="entry name" value="PARA FAMILY PROTEIN CT_582"/>
    <property type="match status" value="1"/>
</dbReference>
<name>A0A1H7DXS8_9RHOB</name>
<reference evidence="2 3" key="1">
    <citation type="submission" date="2016-10" db="EMBL/GenBank/DDBJ databases">
        <authorList>
            <person name="de Groot N.N."/>
        </authorList>
    </citation>
    <scope>NUCLEOTIDE SEQUENCE [LARGE SCALE GENOMIC DNA]</scope>
    <source>
        <strain evidence="2 3">DSM 29340</strain>
    </source>
</reference>
<dbReference type="InterPro" id="IPR027417">
    <property type="entry name" value="P-loop_NTPase"/>
</dbReference>
<dbReference type="PANTHER" id="PTHR13696">
    <property type="entry name" value="P-LOOP CONTAINING NUCLEOSIDE TRIPHOSPHATE HYDROLASE"/>
    <property type="match status" value="1"/>
</dbReference>
<keyword evidence="3" id="KW-1185">Reference proteome</keyword>
<dbReference type="AlphaFoldDB" id="A0A1H7DXS8"/>
<feature type="domain" description="AAA" evidence="1">
    <location>
        <begin position="133"/>
        <end position="316"/>
    </location>
</feature>
<dbReference type="InterPro" id="IPR050678">
    <property type="entry name" value="DNA_Partitioning_ATPase"/>
</dbReference>
<gene>
    <name evidence="2" type="ORF">SAMN05444007_11636</name>
</gene>
<dbReference type="SUPFAM" id="SSF52540">
    <property type="entry name" value="P-loop containing nucleoside triphosphate hydrolases"/>
    <property type="match status" value="1"/>
</dbReference>
<proteinExistence type="predicted"/>
<evidence type="ECO:0000259" key="1">
    <source>
        <dbReference type="Pfam" id="PF13614"/>
    </source>
</evidence>
<dbReference type="Gene3D" id="3.40.50.300">
    <property type="entry name" value="P-loop containing nucleotide triphosphate hydrolases"/>
    <property type="match status" value="1"/>
</dbReference>
<evidence type="ECO:0000313" key="3">
    <source>
        <dbReference type="Proteomes" id="UP000199379"/>
    </source>
</evidence>
<dbReference type="EMBL" id="FNYD01000016">
    <property type="protein sequence ID" value="SEK06536.1"/>
    <property type="molecule type" value="Genomic_DNA"/>
</dbReference>
<dbReference type="OrthoDB" id="9777757at2"/>